<sequence>MPTAARGPGTDPRACLEAALTHGRTPLGRSVDWRELGVRDAGDLLALLPPVLPFATSGTTGTPRRWWRTREQLVAEAERLAALLAPARSDAVLVHAPLRHLYGLLLGALVPALLGLPAYYRGAVEPPRPGPHRPLVVAVPSTWSLLKRSLSVLRGYRALTVVHSTGRLPVDSVRRVRRAAPSLALYEVHGSTETGMIAVRTTEDGEFALADDVELTPGLAPGRTVPLSVRGARLARPDGGPPPVDHVLDDLVRVTGPRAYRLVGRAGRIVKIDGRRADLAAVEATLRAAVPGLELACVLVPDPVRGEWYEVRVRGSLEQRRAVVDAAARLLPAWQAPRAVLTEPHPPRRRSRAL</sequence>
<dbReference type="Proteomes" id="UP000567795">
    <property type="component" value="Unassembled WGS sequence"/>
</dbReference>
<organism evidence="2 3">
    <name type="scientific">Allostreptomyces psammosilenae</name>
    <dbReference type="NCBI Taxonomy" id="1892865"/>
    <lineage>
        <taxon>Bacteria</taxon>
        <taxon>Bacillati</taxon>
        <taxon>Actinomycetota</taxon>
        <taxon>Actinomycetes</taxon>
        <taxon>Kitasatosporales</taxon>
        <taxon>Streptomycetaceae</taxon>
        <taxon>Allostreptomyces</taxon>
    </lineage>
</organism>
<dbReference type="InterPro" id="IPR000873">
    <property type="entry name" value="AMP-dep_synth/lig_dom"/>
</dbReference>
<dbReference type="RefSeq" id="WP_179815451.1">
    <property type="nucleotide sequence ID" value="NZ_JACBZD010000001.1"/>
</dbReference>
<evidence type="ECO:0000259" key="1">
    <source>
        <dbReference type="Pfam" id="PF00501"/>
    </source>
</evidence>
<feature type="domain" description="AMP-dependent synthetase/ligase" evidence="1">
    <location>
        <begin position="56"/>
        <end position="206"/>
    </location>
</feature>
<keyword evidence="3" id="KW-1185">Reference proteome</keyword>
<evidence type="ECO:0000313" key="3">
    <source>
        <dbReference type="Proteomes" id="UP000567795"/>
    </source>
</evidence>
<dbReference type="EMBL" id="JACBZD010000001">
    <property type="protein sequence ID" value="NYI06949.1"/>
    <property type="molecule type" value="Genomic_DNA"/>
</dbReference>
<name>A0A852ZXN3_9ACTN</name>
<dbReference type="SUPFAM" id="SSF56801">
    <property type="entry name" value="Acetyl-CoA synthetase-like"/>
    <property type="match status" value="1"/>
</dbReference>
<dbReference type="Pfam" id="PF00501">
    <property type="entry name" value="AMP-binding"/>
    <property type="match status" value="1"/>
</dbReference>
<reference evidence="2 3" key="1">
    <citation type="submission" date="2020-07" db="EMBL/GenBank/DDBJ databases">
        <title>Sequencing the genomes of 1000 actinobacteria strains.</title>
        <authorList>
            <person name="Klenk H.-P."/>
        </authorList>
    </citation>
    <scope>NUCLEOTIDE SEQUENCE [LARGE SCALE GENOMIC DNA]</scope>
    <source>
        <strain evidence="2 3">DSM 42178</strain>
    </source>
</reference>
<proteinExistence type="predicted"/>
<comment type="caution">
    <text evidence="2">The sequence shown here is derived from an EMBL/GenBank/DDBJ whole genome shotgun (WGS) entry which is preliminary data.</text>
</comment>
<keyword evidence="2" id="KW-0436">Ligase</keyword>
<dbReference type="Gene3D" id="3.40.50.12780">
    <property type="entry name" value="N-terminal domain of ligase-like"/>
    <property type="match status" value="1"/>
</dbReference>
<dbReference type="InterPro" id="IPR042099">
    <property type="entry name" value="ANL_N_sf"/>
</dbReference>
<accession>A0A852ZXN3</accession>
<dbReference type="GO" id="GO:0016874">
    <property type="term" value="F:ligase activity"/>
    <property type="evidence" value="ECO:0007669"/>
    <property type="project" value="UniProtKB-KW"/>
</dbReference>
<dbReference type="AlphaFoldDB" id="A0A852ZXN3"/>
<gene>
    <name evidence="2" type="ORF">FHU37_003892</name>
</gene>
<protein>
    <submittedName>
        <fullName evidence="2">Acyl-coenzyme A synthetase/AMP-(Fatty) acid ligase</fullName>
    </submittedName>
</protein>
<evidence type="ECO:0000313" key="2">
    <source>
        <dbReference type="EMBL" id="NYI06949.1"/>
    </source>
</evidence>